<sequence>MYIDPNWSFLEAVEAAYAFYRGNGVMARGRQFNALRNWGNVVGKKSAINEMESFIRECGTKKGAAEKLEISVSTLRRLEIFYGALPEKKYDVALSFSGNERDYVKIVADSLIKNKINVFYDEYEEVNMWGKNLIIHLEEIFSNEASCVVIFASKNYVEKAYPCLEKDAALVTAINSKKEYILIGKFDETQIPGIPPSIKYIDLKKISAEQFADLIYQKLKYLRVI</sequence>
<evidence type="ECO:0000259" key="1">
    <source>
        <dbReference type="Pfam" id="PF13676"/>
    </source>
</evidence>
<keyword evidence="3" id="KW-1185">Reference proteome</keyword>
<dbReference type="GeneID" id="25395003"/>
<feature type="domain" description="TIR" evidence="1">
    <location>
        <begin position="92"/>
        <end position="214"/>
    </location>
</feature>
<organism evidence="2 3">
    <name type="scientific">Methanolacinia petrolearia (strain DSM 11571 / OCM 486 / SEBR 4847)</name>
    <name type="common">Methanoplanus petrolearius</name>
    <dbReference type="NCBI Taxonomy" id="679926"/>
    <lineage>
        <taxon>Archaea</taxon>
        <taxon>Methanobacteriati</taxon>
        <taxon>Methanobacteriota</taxon>
        <taxon>Stenosarchaea group</taxon>
        <taxon>Methanomicrobia</taxon>
        <taxon>Methanomicrobiales</taxon>
        <taxon>Methanomicrobiaceae</taxon>
        <taxon>Methanolacinia</taxon>
    </lineage>
</organism>
<evidence type="ECO:0000313" key="2">
    <source>
        <dbReference type="EMBL" id="ADN36398.1"/>
    </source>
</evidence>
<dbReference type="KEGG" id="mpi:Mpet_1645"/>
<dbReference type="AlphaFoldDB" id="E1RH94"/>
<dbReference type="Gene3D" id="3.40.50.10140">
    <property type="entry name" value="Toll/interleukin-1 receptor homology (TIR) domain"/>
    <property type="match status" value="1"/>
</dbReference>
<protein>
    <submittedName>
        <fullName evidence="2">Uncharacterized protein containing a TIR (Toll-Interleukin 1-resistance) domain protein</fullName>
    </submittedName>
</protein>
<dbReference type="GO" id="GO:0007165">
    <property type="term" value="P:signal transduction"/>
    <property type="evidence" value="ECO:0007669"/>
    <property type="project" value="InterPro"/>
</dbReference>
<dbReference type="InterPro" id="IPR035897">
    <property type="entry name" value="Toll_tir_struct_dom_sf"/>
</dbReference>
<dbReference type="EMBL" id="CP002117">
    <property type="protein sequence ID" value="ADN36398.1"/>
    <property type="molecule type" value="Genomic_DNA"/>
</dbReference>
<proteinExistence type="predicted"/>
<gene>
    <name evidence="2" type="ordered locus">Mpet_1645</name>
</gene>
<accession>E1RH94</accession>
<dbReference type="Pfam" id="PF13676">
    <property type="entry name" value="TIR_2"/>
    <property type="match status" value="1"/>
</dbReference>
<reference evidence="2 3" key="1">
    <citation type="journal article" date="2010" name="Stand. Genomic Sci.">
        <title>Complete genome sequence of Methanoplanus petrolearius type strain (SEBR 4847).</title>
        <authorList>
            <person name="Brambilla E."/>
            <person name="Djao O.D."/>
            <person name="Daligault H."/>
            <person name="Lapidus A."/>
            <person name="Lucas S."/>
            <person name="Hammon N."/>
            <person name="Nolan M."/>
            <person name="Tice H."/>
            <person name="Cheng J.F."/>
            <person name="Han C."/>
            <person name="Tapia R."/>
            <person name="Goodwin L."/>
            <person name="Pitluck S."/>
            <person name="Liolios K."/>
            <person name="Ivanova N."/>
            <person name="Mavromatis K."/>
            <person name="Mikhailova N."/>
            <person name="Pati A."/>
            <person name="Chen A."/>
            <person name="Palaniappan K."/>
            <person name="Land M."/>
            <person name="Hauser L."/>
            <person name="Chang Y.J."/>
            <person name="Jeffries C.D."/>
            <person name="Rohde M."/>
            <person name="Spring S."/>
            <person name="Sikorski J."/>
            <person name="Goker M."/>
            <person name="Woyke T."/>
            <person name="Bristow J."/>
            <person name="Eisen J.A."/>
            <person name="Markowitz V."/>
            <person name="Hugenholtz P."/>
            <person name="Kyrpides N.C."/>
            <person name="Klenk H.P."/>
        </authorList>
    </citation>
    <scope>NUCLEOTIDE SEQUENCE [LARGE SCALE GENOMIC DNA]</scope>
    <source>
        <strain evidence="3">DSM 11571 / OCM 486 / SEBR 4847</strain>
    </source>
</reference>
<name>E1RH94_METP4</name>
<dbReference type="eggNOG" id="arCOG09612">
    <property type="taxonomic scope" value="Archaea"/>
</dbReference>
<dbReference type="InterPro" id="IPR000157">
    <property type="entry name" value="TIR_dom"/>
</dbReference>
<dbReference type="SUPFAM" id="SSF52200">
    <property type="entry name" value="Toll/Interleukin receptor TIR domain"/>
    <property type="match status" value="1"/>
</dbReference>
<dbReference type="RefSeq" id="WP_013329575.1">
    <property type="nucleotide sequence ID" value="NC_014507.1"/>
</dbReference>
<dbReference type="HOGENOM" id="CLU_1227675_0_0_2"/>
<evidence type="ECO:0000313" key="3">
    <source>
        <dbReference type="Proteomes" id="UP000006565"/>
    </source>
</evidence>
<dbReference type="Proteomes" id="UP000006565">
    <property type="component" value="Chromosome"/>
</dbReference>